<sequence>MARVNIYEEQLRGLPKKERKALSREFARIQREDQQRRKKRNTIILRTSLITVGVALLAVGTLVTVNTVRAGLAGPANMASDGIVVVGDGTNVTATKSGALAVGQAPTPSVLDTTNGILTVVEYVDYSNADAATFETTNGAAIQGWVKQGYATLEIHPVALSSTDGNDPGARAANAIACVANTSPDSVLAVHNALVADQATIASAGLSNADLVNLVTTAGVTDAAIASCITSNGFANWVSDSTARAKASVPNSDTTSLTSTPLVLVDGMAYTGAVGDQTAFQTFVTDTFTKNTPASTATPTPTPTPTP</sequence>
<dbReference type="EMBL" id="JAFBBU010000001">
    <property type="protein sequence ID" value="MBM7472676.1"/>
    <property type="molecule type" value="Genomic_DNA"/>
</dbReference>
<name>A0ABS2L6E6_9MICO</name>
<keyword evidence="3" id="KW-0413">Isomerase</keyword>
<evidence type="ECO:0000259" key="2">
    <source>
        <dbReference type="Pfam" id="PF13462"/>
    </source>
</evidence>
<accession>A0ABS2L6E6</accession>
<keyword evidence="1" id="KW-1133">Transmembrane helix</keyword>
<dbReference type="Gene3D" id="3.40.30.10">
    <property type="entry name" value="Glutaredoxin"/>
    <property type="match status" value="1"/>
</dbReference>
<feature type="domain" description="Thioredoxin-like fold" evidence="2">
    <location>
        <begin position="118"/>
        <end position="275"/>
    </location>
</feature>
<keyword evidence="1" id="KW-0472">Membrane</keyword>
<dbReference type="InterPro" id="IPR036249">
    <property type="entry name" value="Thioredoxin-like_sf"/>
</dbReference>
<dbReference type="SUPFAM" id="SSF52833">
    <property type="entry name" value="Thioredoxin-like"/>
    <property type="match status" value="1"/>
</dbReference>
<proteinExistence type="predicted"/>
<dbReference type="InterPro" id="IPR012336">
    <property type="entry name" value="Thioredoxin-like_fold"/>
</dbReference>
<dbReference type="Pfam" id="PF13462">
    <property type="entry name" value="Thioredoxin_4"/>
    <property type="match status" value="1"/>
</dbReference>
<organism evidence="3 4">
    <name type="scientific">Subtercola frigoramans</name>
    <dbReference type="NCBI Taxonomy" id="120298"/>
    <lineage>
        <taxon>Bacteria</taxon>
        <taxon>Bacillati</taxon>
        <taxon>Actinomycetota</taxon>
        <taxon>Actinomycetes</taxon>
        <taxon>Micrococcales</taxon>
        <taxon>Microbacteriaceae</taxon>
        <taxon>Subtercola</taxon>
    </lineage>
</organism>
<protein>
    <submittedName>
        <fullName evidence="3">Protein-disulfide isomerase</fullName>
    </submittedName>
</protein>
<keyword evidence="4" id="KW-1185">Reference proteome</keyword>
<evidence type="ECO:0000313" key="3">
    <source>
        <dbReference type="EMBL" id="MBM7472676.1"/>
    </source>
</evidence>
<keyword evidence="1" id="KW-0812">Transmembrane</keyword>
<reference evidence="3 4" key="1">
    <citation type="submission" date="2021-01" db="EMBL/GenBank/DDBJ databases">
        <title>Sequencing the genomes of 1000 actinobacteria strains.</title>
        <authorList>
            <person name="Klenk H.-P."/>
        </authorList>
    </citation>
    <scope>NUCLEOTIDE SEQUENCE [LARGE SCALE GENOMIC DNA]</scope>
    <source>
        <strain evidence="3 4">DSM 13057</strain>
    </source>
</reference>
<gene>
    <name evidence="3" type="ORF">JOE66_002310</name>
</gene>
<dbReference type="GO" id="GO:0016853">
    <property type="term" value="F:isomerase activity"/>
    <property type="evidence" value="ECO:0007669"/>
    <property type="project" value="UniProtKB-KW"/>
</dbReference>
<feature type="transmembrane region" description="Helical" evidence="1">
    <location>
        <begin position="43"/>
        <end position="63"/>
    </location>
</feature>
<comment type="caution">
    <text evidence="3">The sequence shown here is derived from an EMBL/GenBank/DDBJ whole genome shotgun (WGS) entry which is preliminary data.</text>
</comment>
<evidence type="ECO:0000256" key="1">
    <source>
        <dbReference type="SAM" id="Phobius"/>
    </source>
</evidence>
<dbReference type="RefSeq" id="WP_205109603.1">
    <property type="nucleotide sequence ID" value="NZ_BAAAHT010000002.1"/>
</dbReference>
<evidence type="ECO:0000313" key="4">
    <source>
        <dbReference type="Proteomes" id="UP000776164"/>
    </source>
</evidence>
<dbReference type="Proteomes" id="UP000776164">
    <property type="component" value="Unassembled WGS sequence"/>
</dbReference>